<evidence type="ECO:0000256" key="1">
    <source>
        <dbReference type="ARBA" id="ARBA00023015"/>
    </source>
</evidence>
<dbReference type="RefSeq" id="WP_157391768.1">
    <property type="nucleotide sequence ID" value="NZ_WRPP01000008.1"/>
</dbReference>
<evidence type="ECO:0000259" key="4">
    <source>
        <dbReference type="PROSITE" id="PS01124"/>
    </source>
</evidence>
<keyword evidence="1" id="KW-0805">Transcription regulation</keyword>
<evidence type="ECO:0000313" key="5">
    <source>
        <dbReference type="EMBL" id="MVU82184.1"/>
    </source>
</evidence>
<keyword evidence="3" id="KW-0804">Transcription</keyword>
<dbReference type="AlphaFoldDB" id="A0A7K1V6C2"/>
<dbReference type="Pfam" id="PF12833">
    <property type="entry name" value="HTH_18"/>
    <property type="match status" value="1"/>
</dbReference>
<dbReference type="Proteomes" id="UP000466794">
    <property type="component" value="Unassembled WGS sequence"/>
</dbReference>
<dbReference type="GO" id="GO:0003700">
    <property type="term" value="F:DNA-binding transcription factor activity"/>
    <property type="evidence" value="ECO:0007669"/>
    <property type="project" value="InterPro"/>
</dbReference>
<dbReference type="Gene3D" id="1.10.10.60">
    <property type="entry name" value="Homeodomain-like"/>
    <property type="match status" value="1"/>
</dbReference>
<dbReference type="PROSITE" id="PS01124">
    <property type="entry name" value="HTH_ARAC_FAMILY_2"/>
    <property type="match status" value="1"/>
</dbReference>
<dbReference type="EMBL" id="WRPP01000008">
    <property type="protein sequence ID" value="MVU82184.1"/>
    <property type="molecule type" value="Genomic_DNA"/>
</dbReference>
<dbReference type="SMART" id="SM00342">
    <property type="entry name" value="HTH_ARAC"/>
    <property type="match status" value="1"/>
</dbReference>
<feature type="domain" description="HTH araC/xylS-type" evidence="4">
    <location>
        <begin position="258"/>
        <end position="354"/>
    </location>
</feature>
<dbReference type="PANTHER" id="PTHR47894:SF1">
    <property type="entry name" value="HTH-TYPE TRANSCRIPTIONAL REGULATOR VQSM"/>
    <property type="match status" value="1"/>
</dbReference>
<name>A0A7K1V6C2_9NOCA</name>
<dbReference type="InterPro" id="IPR032687">
    <property type="entry name" value="AraC-type_N"/>
</dbReference>
<accession>A0A7K1V6C2</accession>
<proteinExistence type="predicted"/>
<dbReference type="SUPFAM" id="SSF46689">
    <property type="entry name" value="Homeodomain-like"/>
    <property type="match status" value="1"/>
</dbReference>
<evidence type="ECO:0000256" key="2">
    <source>
        <dbReference type="ARBA" id="ARBA00023125"/>
    </source>
</evidence>
<dbReference type="PANTHER" id="PTHR47894">
    <property type="entry name" value="HTH-TYPE TRANSCRIPTIONAL REGULATOR GADX"/>
    <property type="match status" value="1"/>
</dbReference>
<comment type="caution">
    <text evidence="5">The sequence shown here is derived from an EMBL/GenBank/DDBJ whole genome shotgun (WGS) entry which is preliminary data.</text>
</comment>
<keyword evidence="2" id="KW-0238">DNA-binding</keyword>
<protein>
    <submittedName>
        <fullName evidence="5">Helix-turn-helix domain-containing protein</fullName>
    </submittedName>
</protein>
<dbReference type="InterPro" id="IPR018060">
    <property type="entry name" value="HTH_AraC"/>
</dbReference>
<dbReference type="GO" id="GO:0000976">
    <property type="term" value="F:transcription cis-regulatory region binding"/>
    <property type="evidence" value="ECO:0007669"/>
    <property type="project" value="TreeGrafter"/>
</dbReference>
<dbReference type="GO" id="GO:0005829">
    <property type="term" value="C:cytosol"/>
    <property type="evidence" value="ECO:0007669"/>
    <property type="project" value="TreeGrafter"/>
</dbReference>
<dbReference type="InterPro" id="IPR009057">
    <property type="entry name" value="Homeodomain-like_sf"/>
</dbReference>
<organism evidence="5 6">
    <name type="scientific">Nocardia terrae</name>
    <dbReference type="NCBI Taxonomy" id="2675851"/>
    <lineage>
        <taxon>Bacteria</taxon>
        <taxon>Bacillati</taxon>
        <taxon>Actinomycetota</taxon>
        <taxon>Actinomycetes</taxon>
        <taxon>Mycobacteriales</taxon>
        <taxon>Nocardiaceae</taxon>
        <taxon>Nocardia</taxon>
    </lineage>
</organism>
<reference evidence="5 6" key="1">
    <citation type="submission" date="2019-12" db="EMBL/GenBank/DDBJ databases">
        <title>Nocardia sp. nov. ET3-3 isolated from soil.</title>
        <authorList>
            <person name="Kanchanasin P."/>
            <person name="Tanasupawat S."/>
            <person name="Yuki M."/>
            <person name="Kudo T."/>
        </authorList>
    </citation>
    <scope>NUCLEOTIDE SEQUENCE [LARGE SCALE GENOMIC DNA]</scope>
    <source>
        <strain evidence="5 6">ET3-3</strain>
    </source>
</reference>
<evidence type="ECO:0000256" key="3">
    <source>
        <dbReference type="ARBA" id="ARBA00023163"/>
    </source>
</evidence>
<keyword evidence="6" id="KW-1185">Reference proteome</keyword>
<evidence type="ECO:0000313" key="6">
    <source>
        <dbReference type="Proteomes" id="UP000466794"/>
    </source>
</evidence>
<dbReference type="Pfam" id="PF12625">
    <property type="entry name" value="Arabinose_bd"/>
    <property type="match status" value="1"/>
</dbReference>
<gene>
    <name evidence="5" type="ORF">GPX89_33720</name>
</gene>
<sequence>MGEPVRPSRWEIARPAVSTRYLLDTGRAHGLTTAELLAGSDLRAADLDYPGAVVLPRQELRVIRNLLASGEDPRGLGLETGLRYSLTSAGMLGYALLSSATVREALRLLRRFVELTSDFFDVTFTENAAGLLVEVGDGDVPPDVRPFLLVRDLVSGFRVASMLLSPAVLEAVETLADPVRLELTALEEPAYLDAARALVGRFGIEIVIEFGAARNAFTIPAIVLDRPTPAPEPLTAALCVQQCEALLDERARFTGAAAQVRHLLLQNPARMPSLTEVARELAMSERTLHRRLSEEHTTFRGVLDQVRQLLAVELLEQGLTVEAVARHLGYSDTAAFSHAYRRWHGHPPSRAHRGPRWH</sequence>